<accession>A0A9W8W8I7</accession>
<comment type="caution">
    <text evidence="1">The sequence shown here is derived from an EMBL/GenBank/DDBJ whole genome shotgun (WGS) entry which is preliminary data.</text>
</comment>
<protein>
    <submittedName>
        <fullName evidence="1">Uncharacterized protein</fullName>
    </submittedName>
</protein>
<dbReference type="AlphaFoldDB" id="A0A9W8W8I7"/>
<gene>
    <name evidence="1" type="ORF">N0V84_008197</name>
</gene>
<keyword evidence="2" id="KW-1185">Reference proteome</keyword>
<evidence type="ECO:0000313" key="1">
    <source>
        <dbReference type="EMBL" id="KAJ4315793.1"/>
    </source>
</evidence>
<dbReference type="Proteomes" id="UP001140502">
    <property type="component" value="Unassembled WGS sequence"/>
</dbReference>
<evidence type="ECO:0000313" key="2">
    <source>
        <dbReference type="Proteomes" id="UP001140502"/>
    </source>
</evidence>
<reference evidence="1" key="1">
    <citation type="submission" date="2022-10" db="EMBL/GenBank/DDBJ databases">
        <title>Tapping the CABI collections for fungal endophytes: first genome assemblies for Collariella, Neodidymelliopsis, Ascochyta clinopodiicola, Didymella pomorum, Didymosphaeria variabile, Neocosmospora piperis and Neocucurbitaria cava.</title>
        <authorList>
            <person name="Hill R."/>
        </authorList>
    </citation>
    <scope>NUCLEOTIDE SEQUENCE</scope>
    <source>
        <strain evidence="1">IMI 366586</strain>
    </source>
</reference>
<organism evidence="1 2">
    <name type="scientific">Fusarium piperis</name>
    <dbReference type="NCBI Taxonomy" id="1435070"/>
    <lineage>
        <taxon>Eukaryota</taxon>
        <taxon>Fungi</taxon>
        <taxon>Dikarya</taxon>
        <taxon>Ascomycota</taxon>
        <taxon>Pezizomycotina</taxon>
        <taxon>Sordariomycetes</taxon>
        <taxon>Hypocreomycetidae</taxon>
        <taxon>Hypocreales</taxon>
        <taxon>Nectriaceae</taxon>
        <taxon>Fusarium</taxon>
        <taxon>Fusarium solani species complex</taxon>
    </lineage>
</organism>
<sequence>MENHQTTAPLAAELSELQGYFQDIMADIAAKLVQTCDDRILKVDELINKPTPGAARVSIVEAKAHRDLLVETKNPAILMAETLTVHADWSTERPSSAMISAMDMFLDQAYGVIADVDKLLGRATL</sequence>
<proteinExistence type="predicted"/>
<dbReference type="EMBL" id="JAPEUR010000195">
    <property type="protein sequence ID" value="KAJ4315793.1"/>
    <property type="molecule type" value="Genomic_DNA"/>
</dbReference>
<name>A0A9W8W8I7_9HYPO</name>